<keyword evidence="3" id="KW-0804">Transcription</keyword>
<accession>A0ABZ2PIA6</accession>
<keyword evidence="7" id="KW-1185">Reference proteome</keyword>
<dbReference type="InterPro" id="IPR001647">
    <property type="entry name" value="HTH_TetR"/>
</dbReference>
<dbReference type="Proteomes" id="UP001432000">
    <property type="component" value="Chromosome"/>
</dbReference>
<dbReference type="Pfam" id="PF00440">
    <property type="entry name" value="TetR_N"/>
    <property type="match status" value="1"/>
</dbReference>
<feature type="DNA-binding region" description="H-T-H motif" evidence="4">
    <location>
        <begin position="29"/>
        <end position="48"/>
    </location>
</feature>
<dbReference type="Gene3D" id="1.10.10.60">
    <property type="entry name" value="Homeodomain-like"/>
    <property type="match status" value="1"/>
</dbReference>
<organism evidence="6 7">
    <name type="scientific">Rhodococcus sovatensis</name>
    <dbReference type="NCBI Taxonomy" id="1805840"/>
    <lineage>
        <taxon>Bacteria</taxon>
        <taxon>Bacillati</taxon>
        <taxon>Actinomycetota</taxon>
        <taxon>Actinomycetes</taxon>
        <taxon>Mycobacteriales</taxon>
        <taxon>Nocardiaceae</taxon>
        <taxon>Rhodococcus</taxon>
    </lineage>
</organism>
<reference evidence="6 7" key="1">
    <citation type="submission" date="2024-03" db="EMBL/GenBank/DDBJ databases">
        <title>Natural products discovery in diverse microorganisms through a two-stage MS feature dereplication strategy.</title>
        <authorList>
            <person name="Zhang R."/>
        </authorList>
    </citation>
    <scope>NUCLEOTIDE SEQUENCE [LARGE SCALE GENOMIC DNA]</scope>
    <source>
        <strain evidence="6 7">18930</strain>
    </source>
</reference>
<gene>
    <name evidence="6" type="ORF">WDS16_27775</name>
</gene>
<keyword evidence="2 4" id="KW-0238">DNA-binding</keyword>
<dbReference type="PANTHER" id="PTHR47506">
    <property type="entry name" value="TRANSCRIPTIONAL REGULATORY PROTEIN"/>
    <property type="match status" value="1"/>
</dbReference>
<dbReference type="InterPro" id="IPR009057">
    <property type="entry name" value="Homeodomain-like_sf"/>
</dbReference>
<evidence type="ECO:0000313" key="7">
    <source>
        <dbReference type="Proteomes" id="UP001432000"/>
    </source>
</evidence>
<evidence type="ECO:0000259" key="5">
    <source>
        <dbReference type="PROSITE" id="PS50977"/>
    </source>
</evidence>
<dbReference type="InterPro" id="IPR011075">
    <property type="entry name" value="TetR_C"/>
</dbReference>
<dbReference type="Pfam" id="PF16925">
    <property type="entry name" value="TetR_C_13"/>
    <property type="match status" value="1"/>
</dbReference>
<dbReference type="InterPro" id="IPR036271">
    <property type="entry name" value="Tet_transcr_reg_TetR-rel_C_sf"/>
</dbReference>
<feature type="domain" description="HTH tetR-type" evidence="5">
    <location>
        <begin position="6"/>
        <end position="66"/>
    </location>
</feature>
<keyword evidence="1" id="KW-0805">Transcription regulation</keyword>
<dbReference type="PANTHER" id="PTHR47506:SF1">
    <property type="entry name" value="HTH-TYPE TRANSCRIPTIONAL REGULATOR YJDC"/>
    <property type="match status" value="1"/>
</dbReference>
<evidence type="ECO:0000256" key="2">
    <source>
        <dbReference type="ARBA" id="ARBA00023125"/>
    </source>
</evidence>
<name>A0ABZ2PIA6_9NOCA</name>
<dbReference type="SUPFAM" id="SSF48498">
    <property type="entry name" value="Tetracyclin repressor-like, C-terminal domain"/>
    <property type="match status" value="1"/>
</dbReference>
<evidence type="ECO:0000256" key="1">
    <source>
        <dbReference type="ARBA" id="ARBA00023015"/>
    </source>
</evidence>
<protein>
    <submittedName>
        <fullName evidence="6">TetR/AcrR family transcriptional regulator</fullName>
    </submittedName>
</protein>
<evidence type="ECO:0000256" key="4">
    <source>
        <dbReference type="PROSITE-ProRule" id="PRU00335"/>
    </source>
</evidence>
<evidence type="ECO:0000313" key="6">
    <source>
        <dbReference type="EMBL" id="WXG68925.1"/>
    </source>
</evidence>
<proteinExistence type="predicted"/>
<dbReference type="SUPFAM" id="SSF46689">
    <property type="entry name" value="Homeodomain-like"/>
    <property type="match status" value="1"/>
</dbReference>
<sequence length="200" mass="21446">MGRTAEFDRDTAIEAALGEFWAHGFNGTSTETLCQVTGLGRSSLYNAFRNKIGLYEECMSTYLAAADESVDSILKRESSTVYERVSTLFDDLIDSELERRASGGPSGCFSVNTALEAADNPELSGPYEQLQTNLQRRLAVMTDYLRAGQASGDIARTLPPSAQAEIINGAVVGIRVAARVGSRPESMRAIASGALIVLTP</sequence>
<dbReference type="EMBL" id="CP147846">
    <property type="protein sequence ID" value="WXG68925.1"/>
    <property type="molecule type" value="Genomic_DNA"/>
</dbReference>
<dbReference type="Gene3D" id="1.10.357.10">
    <property type="entry name" value="Tetracycline Repressor, domain 2"/>
    <property type="match status" value="1"/>
</dbReference>
<dbReference type="PROSITE" id="PS50977">
    <property type="entry name" value="HTH_TETR_2"/>
    <property type="match status" value="1"/>
</dbReference>
<dbReference type="RefSeq" id="WP_338889440.1">
    <property type="nucleotide sequence ID" value="NZ_CP147846.1"/>
</dbReference>
<evidence type="ECO:0000256" key="3">
    <source>
        <dbReference type="ARBA" id="ARBA00023163"/>
    </source>
</evidence>